<evidence type="ECO:0000256" key="1">
    <source>
        <dbReference type="SAM" id="MobiDB-lite"/>
    </source>
</evidence>
<gene>
    <name evidence="3" type="ORF">NFRAN_0158</name>
</gene>
<reference evidence="3 4" key="1">
    <citation type="submission" date="2019-02" db="EMBL/GenBank/DDBJ databases">
        <authorList>
            <person name="Lehtovirta-Morley E L."/>
        </authorList>
    </citation>
    <scope>NUCLEOTIDE SEQUENCE [LARGE SCALE GENOMIC DNA]</scope>
    <source>
        <strain evidence="3">NFRAN1</strain>
    </source>
</reference>
<feature type="domain" description="C2H2-type" evidence="2">
    <location>
        <begin position="19"/>
        <end position="47"/>
    </location>
</feature>
<protein>
    <recommendedName>
        <fullName evidence="2">C2H2-type domain-containing protein</fullName>
    </recommendedName>
</protein>
<name>A0A484I6R1_9ARCH</name>
<proteinExistence type="predicted"/>
<dbReference type="PROSITE" id="PS50157">
    <property type="entry name" value="ZINC_FINGER_C2H2_2"/>
    <property type="match status" value="1"/>
</dbReference>
<organism evidence="3 4">
    <name type="scientific">Candidatus Nitrosocosmicus franklandianus</name>
    <dbReference type="NCBI Taxonomy" id="1798806"/>
    <lineage>
        <taxon>Archaea</taxon>
        <taxon>Nitrososphaerota</taxon>
        <taxon>Nitrososphaeria</taxon>
        <taxon>Nitrososphaerales</taxon>
        <taxon>Nitrososphaeraceae</taxon>
        <taxon>Candidatus Nitrosocosmicus</taxon>
    </lineage>
</organism>
<evidence type="ECO:0000259" key="2">
    <source>
        <dbReference type="PROSITE" id="PS50157"/>
    </source>
</evidence>
<feature type="region of interest" description="Disordered" evidence="1">
    <location>
        <begin position="1"/>
        <end position="22"/>
    </location>
</feature>
<dbReference type="InterPro" id="IPR013087">
    <property type="entry name" value="Znf_C2H2_type"/>
</dbReference>
<sequence>MSKGISMATDQSGATNSGHTCNLCGLTFQTKDEKEEHMKLEHSEHKQPSGVS</sequence>
<dbReference type="AlphaFoldDB" id="A0A484I6R1"/>
<dbReference type="Proteomes" id="UP000294299">
    <property type="component" value="Chromosome NFRAN"/>
</dbReference>
<dbReference type="PROSITE" id="PS00028">
    <property type="entry name" value="ZINC_FINGER_C2H2_1"/>
    <property type="match status" value="1"/>
</dbReference>
<evidence type="ECO:0000313" key="4">
    <source>
        <dbReference type="Proteomes" id="UP000294299"/>
    </source>
</evidence>
<evidence type="ECO:0000313" key="3">
    <source>
        <dbReference type="EMBL" id="VFJ12479.1"/>
    </source>
</evidence>
<dbReference type="EMBL" id="LR216287">
    <property type="protein sequence ID" value="VFJ12479.1"/>
    <property type="molecule type" value="Genomic_DNA"/>
</dbReference>
<feature type="region of interest" description="Disordered" evidence="1">
    <location>
        <begin position="33"/>
        <end position="52"/>
    </location>
</feature>
<keyword evidence="4" id="KW-1185">Reference proteome</keyword>
<accession>A0A484I6R1</accession>
<dbReference type="SMART" id="SM00355">
    <property type="entry name" value="ZnF_C2H2"/>
    <property type="match status" value="1"/>
</dbReference>
<feature type="compositionally biased region" description="Polar residues" evidence="1">
    <location>
        <begin position="8"/>
        <end position="20"/>
    </location>
</feature>
<dbReference type="KEGG" id="nfn:NFRAN_0158"/>